<sequence length="735" mass="80148">MTSFSGIRRSNSISSLDIQPVESRSPNNNLMIADVSQSSSPPILLKAHKQPKALGQDLIYKLQSDMTRLARLSKSEGTDKIALAKHHMIMEGRLLSSNTNHDFLSTQNTLQSMGRSQHAWTDFKVNQGEFQQQFENLAQSKFSSEGLDQLHNSFMNKVVNQMTAYHSLYDEILAGNLSQEERGHIESAKKAFAGFADYIYQNAEKDFNSRVSQCEEAVDSRINKLQDDIAAPGNSKEHSDTLKSELDHWKDLKSDFNKKSEGSSASKEKANWKNGLAHIRRDEFVAELNKQRPGFIELARIFVNYGIPQGLASLLHFGYARNTAENSLEDQSFAAQSVGTGVALGVAHKAVTDFPRALTQLAMDNTIGLGLKPVSAMEVFPNAPAVISRNGEMYQQSTNELDALNNTAKQHRQGFTDVQSASKFGTLSGDFAGFLSFGTTHMLRVIAHEFGQANLQSIHAKAVASAVAGMAMAGGQAIAQATATYGAEKIPTYRTFRVQQSMDEQVNAMGAKMLESAKFLKGASRDDLISKIGGATEGILLNNLLGLASDAIPGKDDLEKKTRELFGAISRSSVQDLSGKEIKERIGKALITFLQSPAVLQPFFANNQAGAEAAKAKVDRTQIGWENTKNPGRPSLPHGTPAETKRRVLEETFDRTRGLSQVIPQAFVEPRNAAGHIASNISAAASGISSAVSSAPTTTLRRRQGRQLNTATEEHELQTAPVRSNREPDLERGEG</sequence>
<evidence type="ECO:0000313" key="2">
    <source>
        <dbReference type="EMBL" id="GGM31200.1"/>
    </source>
</evidence>
<feature type="region of interest" description="Disordered" evidence="1">
    <location>
        <begin position="694"/>
        <end position="735"/>
    </location>
</feature>
<organism evidence="2 3">
    <name type="scientific">Pseudomonas asuensis</name>
    <dbReference type="NCBI Taxonomy" id="1825787"/>
    <lineage>
        <taxon>Bacteria</taxon>
        <taxon>Pseudomonadati</taxon>
        <taxon>Pseudomonadota</taxon>
        <taxon>Gammaproteobacteria</taxon>
        <taxon>Pseudomonadales</taxon>
        <taxon>Pseudomonadaceae</taxon>
        <taxon>Pseudomonas</taxon>
    </lineage>
</organism>
<keyword evidence="3" id="KW-1185">Reference proteome</keyword>
<name>A0ABQ2H5F6_9PSED</name>
<gene>
    <name evidence="2" type="ORF">GCM10009425_47320</name>
</gene>
<dbReference type="EMBL" id="BMNW01000023">
    <property type="protein sequence ID" value="GGM31200.1"/>
    <property type="molecule type" value="Genomic_DNA"/>
</dbReference>
<dbReference type="RefSeq" id="WP_188868601.1">
    <property type="nucleotide sequence ID" value="NZ_BMNW01000023.1"/>
</dbReference>
<protein>
    <recommendedName>
        <fullName evidence="4">Type III effector</fullName>
    </recommendedName>
</protein>
<evidence type="ECO:0000313" key="3">
    <source>
        <dbReference type="Proteomes" id="UP000616499"/>
    </source>
</evidence>
<proteinExistence type="predicted"/>
<accession>A0ABQ2H5F6</accession>
<comment type="caution">
    <text evidence="2">The sequence shown here is derived from an EMBL/GenBank/DDBJ whole genome shotgun (WGS) entry which is preliminary data.</text>
</comment>
<evidence type="ECO:0000256" key="1">
    <source>
        <dbReference type="SAM" id="MobiDB-lite"/>
    </source>
</evidence>
<feature type="region of interest" description="Disordered" evidence="1">
    <location>
        <begin position="624"/>
        <end position="643"/>
    </location>
</feature>
<dbReference type="Proteomes" id="UP000616499">
    <property type="component" value="Unassembled WGS sequence"/>
</dbReference>
<feature type="compositionally biased region" description="Basic and acidic residues" evidence="1">
    <location>
        <begin position="724"/>
        <end position="735"/>
    </location>
</feature>
<reference evidence="3" key="1">
    <citation type="journal article" date="2019" name="Int. J. Syst. Evol. Microbiol.">
        <title>The Global Catalogue of Microorganisms (GCM) 10K type strain sequencing project: providing services to taxonomists for standard genome sequencing and annotation.</title>
        <authorList>
            <consortium name="The Broad Institute Genomics Platform"/>
            <consortium name="The Broad Institute Genome Sequencing Center for Infectious Disease"/>
            <person name="Wu L."/>
            <person name="Ma J."/>
        </authorList>
    </citation>
    <scope>NUCLEOTIDE SEQUENCE [LARGE SCALE GENOMIC DNA]</scope>
    <source>
        <strain evidence="3">JCM 13501</strain>
    </source>
</reference>
<evidence type="ECO:0008006" key="4">
    <source>
        <dbReference type="Google" id="ProtNLM"/>
    </source>
</evidence>